<feature type="domain" description="N-acetyltransferase" evidence="1">
    <location>
        <begin position="1"/>
        <end position="66"/>
    </location>
</feature>
<organism evidence="2 3">
    <name type="scientific">Nocardioides flavus</name>
    <name type="common">ex Wang et al. 2016</name>
    <dbReference type="NCBI Taxonomy" id="2058780"/>
    <lineage>
        <taxon>Bacteria</taxon>
        <taxon>Bacillati</taxon>
        <taxon>Actinomycetota</taxon>
        <taxon>Actinomycetes</taxon>
        <taxon>Propionibacteriales</taxon>
        <taxon>Nocardioidaceae</taxon>
        <taxon>Nocardioides</taxon>
    </lineage>
</organism>
<name>A0ABQ3HHT8_9ACTN</name>
<dbReference type="SUPFAM" id="SSF55729">
    <property type="entry name" value="Acyl-CoA N-acyltransferases (Nat)"/>
    <property type="match status" value="1"/>
</dbReference>
<evidence type="ECO:0000313" key="3">
    <source>
        <dbReference type="Proteomes" id="UP000597341"/>
    </source>
</evidence>
<gene>
    <name evidence="2" type="ORF">GCM10011376_14610</name>
</gene>
<evidence type="ECO:0000259" key="1">
    <source>
        <dbReference type="PROSITE" id="PS51186"/>
    </source>
</evidence>
<protein>
    <recommendedName>
        <fullName evidence="1">N-acetyltransferase domain-containing protein</fullName>
    </recommendedName>
</protein>
<dbReference type="InterPro" id="IPR000182">
    <property type="entry name" value="GNAT_dom"/>
</dbReference>
<reference evidence="3" key="1">
    <citation type="journal article" date="2019" name="Int. J. Syst. Evol. Microbiol.">
        <title>The Global Catalogue of Microorganisms (GCM) 10K type strain sequencing project: providing services to taxonomists for standard genome sequencing and annotation.</title>
        <authorList>
            <consortium name="The Broad Institute Genomics Platform"/>
            <consortium name="The Broad Institute Genome Sequencing Center for Infectious Disease"/>
            <person name="Wu L."/>
            <person name="Ma J."/>
        </authorList>
    </citation>
    <scope>NUCLEOTIDE SEQUENCE [LARGE SCALE GENOMIC DNA]</scope>
    <source>
        <strain evidence="3">CGMCC 1.12791</strain>
    </source>
</reference>
<evidence type="ECO:0000313" key="2">
    <source>
        <dbReference type="EMBL" id="GHE16851.1"/>
    </source>
</evidence>
<dbReference type="Pfam" id="PF00583">
    <property type="entry name" value="Acetyltransf_1"/>
    <property type="match status" value="1"/>
</dbReference>
<proteinExistence type="predicted"/>
<keyword evidence="3" id="KW-1185">Reference proteome</keyword>
<dbReference type="Gene3D" id="3.40.630.30">
    <property type="match status" value="1"/>
</dbReference>
<dbReference type="Proteomes" id="UP000597341">
    <property type="component" value="Unassembled WGS sequence"/>
</dbReference>
<dbReference type="InterPro" id="IPR016181">
    <property type="entry name" value="Acyl_CoA_acyltransferase"/>
</dbReference>
<dbReference type="PROSITE" id="PS51186">
    <property type="entry name" value="GNAT"/>
    <property type="match status" value="1"/>
</dbReference>
<sequence>MRASSYGTGVGFTLLTEAIGAADAYLWVLDGNERAISFYERQGFALDGATKPEDVGLERRMVRRAD</sequence>
<accession>A0ABQ3HHT8</accession>
<comment type="caution">
    <text evidence="2">The sequence shown here is derived from an EMBL/GenBank/DDBJ whole genome shotgun (WGS) entry which is preliminary data.</text>
</comment>
<dbReference type="EMBL" id="BNAD01000003">
    <property type="protein sequence ID" value="GHE16851.1"/>
    <property type="molecule type" value="Genomic_DNA"/>
</dbReference>